<keyword evidence="6" id="KW-1133">Transmembrane helix</keyword>
<dbReference type="EMBL" id="JARAOO010000004">
    <property type="protein sequence ID" value="KAJ7970357.1"/>
    <property type="molecule type" value="Genomic_DNA"/>
</dbReference>
<name>A0AAD7M5T7_QUISA</name>
<dbReference type="InterPro" id="IPR003406">
    <property type="entry name" value="Glyco_trans_14"/>
</dbReference>
<comment type="caution">
    <text evidence="7">The sequence shown here is derived from an EMBL/GenBank/DDBJ whole genome shotgun (WGS) entry which is preliminary data.</text>
</comment>
<dbReference type="KEGG" id="qsa:O6P43_008557"/>
<dbReference type="PANTHER" id="PTHR31042:SF20">
    <property type="entry name" value="CORE-2_I-BRANCHING BETA-1,6-N-ACETYLGLUCOSAMINYLTRANSFERASE FAMILY PROTEIN"/>
    <property type="match status" value="1"/>
</dbReference>
<keyword evidence="6" id="KW-0812">Transmembrane</keyword>
<keyword evidence="5" id="KW-0325">Glycoprotein</keyword>
<evidence type="ECO:0000256" key="4">
    <source>
        <dbReference type="ARBA" id="ARBA00023136"/>
    </source>
</evidence>
<evidence type="ECO:0000256" key="1">
    <source>
        <dbReference type="ARBA" id="ARBA00004606"/>
    </source>
</evidence>
<keyword evidence="3" id="KW-0808">Transferase</keyword>
<evidence type="ECO:0000313" key="8">
    <source>
        <dbReference type="Proteomes" id="UP001163823"/>
    </source>
</evidence>
<evidence type="ECO:0000256" key="5">
    <source>
        <dbReference type="ARBA" id="ARBA00023180"/>
    </source>
</evidence>
<proteinExistence type="predicted"/>
<dbReference type="GO" id="GO:0016757">
    <property type="term" value="F:glycosyltransferase activity"/>
    <property type="evidence" value="ECO:0007669"/>
    <property type="project" value="UniProtKB-KW"/>
</dbReference>
<organism evidence="7 8">
    <name type="scientific">Quillaja saponaria</name>
    <name type="common">Soap bark tree</name>
    <dbReference type="NCBI Taxonomy" id="32244"/>
    <lineage>
        <taxon>Eukaryota</taxon>
        <taxon>Viridiplantae</taxon>
        <taxon>Streptophyta</taxon>
        <taxon>Embryophyta</taxon>
        <taxon>Tracheophyta</taxon>
        <taxon>Spermatophyta</taxon>
        <taxon>Magnoliopsida</taxon>
        <taxon>eudicotyledons</taxon>
        <taxon>Gunneridae</taxon>
        <taxon>Pentapetalae</taxon>
        <taxon>rosids</taxon>
        <taxon>fabids</taxon>
        <taxon>Fabales</taxon>
        <taxon>Quillajaceae</taxon>
        <taxon>Quillaja</taxon>
    </lineage>
</organism>
<dbReference type="PANTHER" id="PTHR31042">
    <property type="entry name" value="CORE-2/I-BRANCHING BETA-1,6-N-ACETYLGLUCOSAMINYLTRANSFERASE FAMILY PROTEIN-RELATED"/>
    <property type="match status" value="1"/>
</dbReference>
<dbReference type="AlphaFoldDB" id="A0AAD7M5T7"/>
<evidence type="ECO:0000256" key="3">
    <source>
        <dbReference type="ARBA" id="ARBA00022679"/>
    </source>
</evidence>
<accession>A0AAD7M5T7</accession>
<dbReference type="InterPro" id="IPR044174">
    <property type="entry name" value="BC10-like"/>
</dbReference>
<gene>
    <name evidence="7" type="ORF">O6P43_008557</name>
</gene>
<protein>
    <submittedName>
        <fullName evidence="7">Core-2/I-branching beta-1,6-N-acetylglucosaminyltransferase family protein</fullName>
    </submittedName>
</protein>
<keyword evidence="4 6" id="KW-0472">Membrane</keyword>
<evidence type="ECO:0000256" key="6">
    <source>
        <dbReference type="SAM" id="Phobius"/>
    </source>
</evidence>
<comment type="subcellular location">
    <subcellularLocation>
        <location evidence="1">Membrane</location>
        <topology evidence="1">Single-pass type II membrane protein</topology>
    </subcellularLocation>
</comment>
<evidence type="ECO:0000313" key="7">
    <source>
        <dbReference type="EMBL" id="KAJ7970357.1"/>
    </source>
</evidence>
<dbReference type="Proteomes" id="UP001163823">
    <property type="component" value="Chromosome 4"/>
</dbReference>
<reference evidence="7" key="1">
    <citation type="journal article" date="2023" name="Science">
        <title>Elucidation of the pathway for biosynthesis of saponin adjuvants from the soapbark tree.</title>
        <authorList>
            <person name="Reed J."/>
            <person name="Orme A."/>
            <person name="El-Demerdash A."/>
            <person name="Owen C."/>
            <person name="Martin L.B.B."/>
            <person name="Misra R.C."/>
            <person name="Kikuchi S."/>
            <person name="Rejzek M."/>
            <person name="Martin A.C."/>
            <person name="Harkess A."/>
            <person name="Leebens-Mack J."/>
            <person name="Louveau T."/>
            <person name="Stephenson M.J."/>
            <person name="Osbourn A."/>
        </authorList>
    </citation>
    <scope>NUCLEOTIDE SEQUENCE</scope>
    <source>
        <strain evidence="7">S10</strain>
    </source>
</reference>
<keyword evidence="8" id="KW-1185">Reference proteome</keyword>
<dbReference type="GO" id="GO:0016020">
    <property type="term" value="C:membrane"/>
    <property type="evidence" value="ECO:0007669"/>
    <property type="project" value="UniProtKB-SubCell"/>
</dbReference>
<feature type="transmembrane region" description="Helical" evidence="6">
    <location>
        <begin position="21"/>
        <end position="42"/>
    </location>
</feature>
<evidence type="ECO:0000256" key="2">
    <source>
        <dbReference type="ARBA" id="ARBA00022676"/>
    </source>
</evidence>
<sequence>MGKEQQQSQQFAKLMNPHLHFSHIFRFVFFVIGLSLGITISLNFKSFTINLQEILFSPSSQSTQPPMLHQLSQPLVQLTAHGRLVSDSQPSLLHNMDDNELFRQASLVPRINEFPHEHVPKVAFMFLTKGPIPLSPLWEMFFKGHEGLYTIYIHTPPSYNGVVPEDSVFYGRRIPSKLVDLGQPTMIDAERRLLASALLDYSNERFVLLSESCIPLFNFPTVSNYLLSVNLSFVASYDDLSNVGRGRYNLKMWPTISIFDWRKGSQWLEVNRKLAIEIVSDNKYYPIFHEHCNPPCYMDEHYIPTLVHVCCSAQNSNKTITWVDWSKSGPHAGKFGKQAISVEFLNQIRYGINSTENGNSSSSSTCIRFLFGRKFMPDTLRSLLQIAPVLLGFKS</sequence>
<dbReference type="Pfam" id="PF02485">
    <property type="entry name" value="Branch"/>
    <property type="match status" value="1"/>
</dbReference>
<keyword evidence="2" id="KW-0328">Glycosyltransferase</keyword>